<keyword evidence="5" id="KW-1185">Reference proteome</keyword>
<dbReference type="STRING" id="1871336.BBG48_04505"/>
<dbReference type="PIRSF" id="PIRSF026508">
    <property type="entry name" value="TelA"/>
    <property type="match status" value="1"/>
</dbReference>
<comment type="caution">
    <text evidence="4">The sequence shown here is derived from an EMBL/GenBank/DDBJ whole genome shotgun (WGS) entry which is preliminary data.</text>
</comment>
<dbReference type="PANTHER" id="PTHR38432:SF1">
    <property type="entry name" value="TELA-LIKE PROTEIN SAOUHSC_01408"/>
    <property type="match status" value="1"/>
</dbReference>
<evidence type="ECO:0000256" key="2">
    <source>
        <dbReference type="PIRNR" id="PIRNR026508"/>
    </source>
</evidence>
<organism evidence="4 5">
    <name type="scientific">Criibacterium bergeronii</name>
    <dbReference type="NCBI Taxonomy" id="1871336"/>
    <lineage>
        <taxon>Bacteria</taxon>
        <taxon>Bacillati</taxon>
        <taxon>Bacillota</taxon>
        <taxon>Clostridia</taxon>
        <taxon>Peptostreptococcales</taxon>
        <taxon>Filifactoraceae</taxon>
        <taxon>Criibacterium</taxon>
    </lineage>
</organism>
<keyword evidence="3" id="KW-0175">Coiled coil</keyword>
<reference evidence="4 5" key="1">
    <citation type="journal article" date="2016" name="Genome Announc.">
        <title>Draft Genome Sequence of Criibacterium bergeronii gen. nov., sp. nov., Strain CCRI-22567T, Isolated from a Vaginal Sample from a Woman with Bacterial Vaginosis.</title>
        <authorList>
            <person name="Maheux A.F."/>
            <person name="Berube E."/>
            <person name="Boudreau D.K."/>
            <person name="Raymond F."/>
            <person name="Corbeil J."/>
            <person name="Roy P.H."/>
            <person name="Boissinot M."/>
            <person name="Omar R.F."/>
        </authorList>
    </citation>
    <scope>NUCLEOTIDE SEQUENCE [LARGE SCALE GENOMIC DNA]</scope>
    <source>
        <strain evidence="4 5">CCRI-22567</strain>
    </source>
</reference>
<gene>
    <name evidence="4" type="ORF">BBG48_010380</name>
</gene>
<dbReference type="Proteomes" id="UP000093352">
    <property type="component" value="Unassembled WGS sequence"/>
</dbReference>
<dbReference type="InterPro" id="IPR008863">
    <property type="entry name" value="Toxic_anion-R_TelA"/>
</dbReference>
<dbReference type="EMBL" id="MBEW02000046">
    <property type="protein sequence ID" value="RDY20385.1"/>
    <property type="molecule type" value="Genomic_DNA"/>
</dbReference>
<evidence type="ECO:0000256" key="3">
    <source>
        <dbReference type="SAM" id="Coils"/>
    </source>
</evidence>
<dbReference type="AlphaFoldDB" id="A0A371IIS9"/>
<protein>
    <submittedName>
        <fullName evidence="4">Toxic anion resistance protein</fullName>
    </submittedName>
</protein>
<evidence type="ECO:0000256" key="1">
    <source>
        <dbReference type="ARBA" id="ARBA00005541"/>
    </source>
</evidence>
<name>A0A371IIS9_9FIRM</name>
<evidence type="ECO:0000313" key="5">
    <source>
        <dbReference type="Proteomes" id="UP000093352"/>
    </source>
</evidence>
<proteinExistence type="inferred from homology"/>
<dbReference type="RefSeq" id="WP_068913882.1">
    <property type="nucleotide sequence ID" value="NZ_MBEW02000046.1"/>
</dbReference>
<accession>A0A371IIS9</accession>
<evidence type="ECO:0000313" key="4">
    <source>
        <dbReference type="EMBL" id="RDY20385.1"/>
    </source>
</evidence>
<sequence>MQEVSLDELMASKAGESDVSVVIDSQEELVVPTAKEEFSPEEVQAVEKIKNTIDFKNVQTPVLYASSAQKELCELSSNVLSNIKSKDLGETGQLLSNLLTTVQDFDISELQEDKGFFESLFSKSKNKIDKIMGKYQVVEKQVDKIADQLDISKDVLMKDTILFDRLYDENLKYFKELNLYIEAGEESISDVRTNVLPKLMQEAKGKSDPMAMQVVQDYQANIDRFEKKIHDLKTTRMIALQTAPQIKLIQSNSSLLIDKIDQTLANTVPLWKSQMIIALGLEHQGKIAEMQKEISDITNELLRKNADKLKQNTLEVAKEAQRGIVDIESVKYANEQLISTIQDSIKINEDARTARKNAEVELFKLEENLKEELEKTVRGK</sequence>
<feature type="coiled-coil region" evidence="3">
    <location>
        <begin position="348"/>
        <end position="375"/>
    </location>
</feature>
<dbReference type="PANTHER" id="PTHR38432">
    <property type="entry name" value="TELA-LIKE PROTEIN SAOUHSC_01408"/>
    <property type="match status" value="1"/>
</dbReference>
<dbReference type="Pfam" id="PF05816">
    <property type="entry name" value="TelA"/>
    <property type="match status" value="1"/>
</dbReference>
<comment type="similarity">
    <text evidence="1 2">Belongs to the TelA family.</text>
</comment>